<reference evidence="8" key="1">
    <citation type="submission" date="2023-07" db="EMBL/GenBank/DDBJ databases">
        <title>Between Cages and Wild: Unraveling the Impact of Captivity on Animal Microbiomes and Antimicrobial Resistance.</title>
        <authorList>
            <person name="Schmartz G.P."/>
            <person name="Rehner J."/>
            <person name="Schuff M.J."/>
            <person name="Becker S.L."/>
            <person name="Kravczyk M."/>
            <person name="Gurevich A."/>
            <person name="Francke R."/>
            <person name="Mueller R."/>
            <person name="Keller V."/>
            <person name="Keller A."/>
        </authorList>
    </citation>
    <scope>NUCLEOTIDE SEQUENCE</scope>
    <source>
        <strain evidence="8">S12M_St_49</strain>
    </source>
</reference>
<name>A0AA43RHU0_9ACTN</name>
<dbReference type="PANTHER" id="PTHR48111">
    <property type="entry name" value="REGULATOR OF RPOS"/>
    <property type="match status" value="1"/>
</dbReference>
<keyword evidence="5" id="KW-0804">Transcription</keyword>
<keyword evidence="4 6" id="KW-0238">DNA-binding</keyword>
<dbReference type="SUPFAM" id="SSF46894">
    <property type="entry name" value="C-terminal effector domain of the bipartite response regulators"/>
    <property type="match status" value="1"/>
</dbReference>
<keyword evidence="3" id="KW-0805">Transcription regulation</keyword>
<dbReference type="Pfam" id="PF00486">
    <property type="entry name" value="Trans_reg_C"/>
    <property type="match status" value="1"/>
</dbReference>
<dbReference type="Gene3D" id="1.10.10.10">
    <property type="entry name" value="Winged helix-like DNA-binding domain superfamily/Winged helix DNA-binding domain"/>
    <property type="match status" value="1"/>
</dbReference>
<feature type="DNA-binding region" description="OmpR/PhoB-type" evidence="6">
    <location>
        <begin position="126"/>
        <end position="223"/>
    </location>
</feature>
<dbReference type="InterPro" id="IPR036388">
    <property type="entry name" value="WH-like_DNA-bd_sf"/>
</dbReference>
<dbReference type="AlphaFoldDB" id="A0AA43RHU0"/>
<keyword evidence="1" id="KW-0597">Phosphoprotein</keyword>
<dbReference type="GO" id="GO:0000156">
    <property type="term" value="F:phosphorelay response regulator activity"/>
    <property type="evidence" value="ECO:0007669"/>
    <property type="project" value="TreeGrafter"/>
</dbReference>
<sequence length="223" mass="24971">MKKKVLFVADTVDCAKKFADVLKAFDIELMTCRYDQAFQNSSHLQGASLVIFEIPEGGMSDEAVATEKFSSFGSDSILFVCPQKDVDKFRLPVHLTCDFVVSDASEAEVSTRIKNLLYPGTESSQSEIITCGNMTLNIGTYQVHINDTPLDLTYLEYALLAFLVTHPKHSYSRDELLKRVWGFDYLGGSRTVDVHIRRIRAKIGPENASKLETVRGVGYLWNA</sequence>
<feature type="domain" description="OmpR/PhoB-type" evidence="7">
    <location>
        <begin position="126"/>
        <end position="223"/>
    </location>
</feature>
<keyword evidence="2" id="KW-0902">Two-component regulatory system</keyword>
<keyword evidence="9" id="KW-1185">Reference proteome</keyword>
<organism evidence="8 9">
    <name type="scientific">Phoenicibacter congonensis</name>
    <dbReference type="NCBI Taxonomy" id="1944646"/>
    <lineage>
        <taxon>Bacteria</taxon>
        <taxon>Bacillati</taxon>
        <taxon>Actinomycetota</taxon>
        <taxon>Coriobacteriia</taxon>
        <taxon>Eggerthellales</taxon>
        <taxon>Eggerthellaceae</taxon>
        <taxon>Phoenicibacter</taxon>
    </lineage>
</organism>
<dbReference type="GO" id="GO:0000976">
    <property type="term" value="F:transcription cis-regulatory region binding"/>
    <property type="evidence" value="ECO:0007669"/>
    <property type="project" value="TreeGrafter"/>
</dbReference>
<evidence type="ECO:0000259" key="7">
    <source>
        <dbReference type="PROSITE" id="PS51755"/>
    </source>
</evidence>
<dbReference type="CDD" id="cd00383">
    <property type="entry name" value="trans_reg_C"/>
    <property type="match status" value="1"/>
</dbReference>
<dbReference type="InterPro" id="IPR039420">
    <property type="entry name" value="WalR-like"/>
</dbReference>
<dbReference type="FunFam" id="1.10.10.10:FF:000018">
    <property type="entry name" value="DNA-binding response regulator ResD"/>
    <property type="match status" value="1"/>
</dbReference>
<dbReference type="InterPro" id="IPR016032">
    <property type="entry name" value="Sig_transdc_resp-reg_C-effctor"/>
</dbReference>
<dbReference type="EMBL" id="JAUMVS010000088">
    <property type="protein sequence ID" value="MDO4842079.1"/>
    <property type="molecule type" value="Genomic_DNA"/>
</dbReference>
<proteinExistence type="predicted"/>
<evidence type="ECO:0000313" key="9">
    <source>
        <dbReference type="Proteomes" id="UP001168575"/>
    </source>
</evidence>
<evidence type="ECO:0000256" key="3">
    <source>
        <dbReference type="ARBA" id="ARBA00023015"/>
    </source>
</evidence>
<evidence type="ECO:0000256" key="1">
    <source>
        <dbReference type="ARBA" id="ARBA00022553"/>
    </source>
</evidence>
<evidence type="ECO:0000256" key="6">
    <source>
        <dbReference type="PROSITE-ProRule" id="PRU01091"/>
    </source>
</evidence>
<dbReference type="GO" id="GO:0032993">
    <property type="term" value="C:protein-DNA complex"/>
    <property type="evidence" value="ECO:0007669"/>
    <property type="project" value="TreeGrafter"/>
</dbReference>
<dbReference type="GO" id="GO:0005829">
    <property type="term" value="C:cytosol"/>
    <property type="evidence" value="ECO:0007669"/>
    <property type="project" value="TreeGrafter"/>
</dbReference>
<dbReference type="PANTHER" id="PTHR48111:SF4">
    <property type="entry name" value="DNA-BINDING DUAL TRANSCRIPTIONAL REGULATOR OMPR"/>
    <property type="match status" value="1"/>
</dbReference>
<evidence type="ECO:0000256" key="5">
    <source>
        <dbReference type="ARBA" id="ARBA00023163"/>
    </source>
</evidence>
<evidence type="ECO:0000313" key="8">
    <source>
        <dbReference type="EMBL" id="MDO4842079.1"/>
    </source>
</evidence>
<protein>
    <submittedName>
        <fullName evidence="8">Response regulator transcription factor</fullName>
    </submittedName>
</protein>
<accession>A0AA43RHU0</accession>
<dbReference type="InterPro" id="IPR001867">
    <property type="entry name" value="OmpR/PhoB-type_DNA-bd"/>
</dbReference>
<dbReference type="SMART" id="SM00862">
    <property type="entry name" value="Trans_reg_C"/>
    <property type="match status" value="1"/>
</dbReference>
<evidence type="ECO:0000256" key="2">
    <source>
        <dbReference type="ARBA" id="ARBA00023012"/>
    </source>
</evidence>
<dbReference type="PROSITE" id="PS51755">
    <property type="entry name" value="OMPR_PHOB"/>
    <property type="match status" value="1"/>
</dbReference>
<evidence type="ECO:0000256" key="4">
    <source>
        <dbReference type="ARBA" id="ARBA00023125"/>
    </source>
</evidence>
<gene>
    <name evidence="8" type="ORF">Q3982_05325</name>
</gene>
<dbReference type="GO" id="GO:0006355">
    <property type="term" value="P:regulation of DNA-templated transcription"/>
    <property type="evidence" value="ECO:0007669"/>
    <property type="project" value="InterPro"/>
</dbReference>
<dbReference type="Proteomes" id="UP001168575">
    <property type="component" value="Unassembled WGS sequence"/>
</dbReference>
<comment type="caution">
    <text evidence="8">The sequence shown here is derived from an EMBL/GenBank/DDBJ whole genome shotgun (WGS) entry which is preliminary data.</text>
</comment>